<evidence type="ECO:0000313" key="2">
    <source>
        <dbReference type="EMBL" id="MBR9971999.1"/>
    </source>
</evidence>
<dbReference type="Pfam" id="PF05936">
    <property type="entry name" value="T6SS_VasE"/>
    <property type="match status" value="1"/>
</dbReference>
<dbReference type="EMBL" id="JAGTUF010000007">
    <property type="protein sequence ID" value="MBR9971999.1"/>
    <property type="molecule type" value="Genomic_DNA"/>
</dbReference>
<comment type="caution">
    <text evidence="2">The sequence shown here is derived from an EMBL/GenBank/DDBJ whole genome shotgun (WGS) entry which is preliminary data.</text>
</comment>
<protein>
    <submittedName>
        <fullName evidence="2">Type VI secretion system baseplate subunit TssK</fullName>
    </submittedName>
</protein>
<gene>
    <name evidence="2" type="primary">tssK</name>
    <name evidence="2" type="ORF">KEC16_09750</name>
</gene>
<dbReference type="PANTHER" id="PTHR35566:SF1">
    <property type="entry name" value="TYPE VI SECRETION SYSTEM BASEPLATE COMPONENT TSSK1"/>
    <property type="match status" value="1"/>
</dbReference>
<dbReference type="InterPro" id="IPR010263">
    <property type="entry name" value="T6SS_TssK"/>
</dbReference>
<feature type="compositionally biased region" description="Low complexity" evidence="1">
    <location>
        <begin position="460"/>
        <end position="472"/>
    </location>
</feature>
<dbReference type="PANTHER" id="PTHR35566">
    <property type="entry name" value="BLR3599 PROTEIN"/>
    <property type="match status" value="1"/>
</dbReference>
<reference evidence="2 3" key="1">
    <citation type="submission" date="2021-04" db="EMBL/GenBank/DDBJ databases">
        <title>Magnetospirillum sulfuroxidans sp. nov., a facultative chemolithoautotrophic sulfur-oxidizing alphaproteobacterium isolated from freshwater sediment and proposals for Paramagetospirillum gen. nov., and Magnetospirillaceae fam. nov.</title>
        <authorList>
            <person name="Koziaeva V."/>
            <person name="Geelhoed J.S."/>
            <person name="Sorokin D.Y."/>
            <person name="Grouzdev D.S."/>
        </authorList>
    </citation>
    <scope>NUCLEOTIDE SEQUENCE [LARGE SCALE GENOMIC DNA]</scope>
    <source>
        <strain evidence="2 3">J10</strain>
    </source>
</reference>
<evidence type="ECO:0000256" key="1">
    <source>
        <dbReference type="SAM" id="MobiDB-lite"/>
    </source>
</evidence>
<name>A0ABS5IC44_9PROT</name>
<dbReference type="RefSeq" id="WP_211548311.1">
    <property type="nucleotide sequence ID" value="NZ_JAGTUF010000007.1"/>
</dbReference>
<sequence>MAELSEIPEAVQWHEGMLLAPQHFQQAWLRNEAMLGYAVGHAGLFPWGVRQLVIDRGQLAQGKLRLLALEAVMPDGLAILHPRDDEPLLELDLTTAKNDLVQATMAVHLSIPLENARPEPGETRRWRSVEGRAVADTNSRDNEIPVPRLRPALSLALTDSPLTPPPRRFVSMPIARVGFRDDAFSLEPFAPPRTDFPATSDLAVLIGTVVQRLREKASGIADRLQATPGASADLPGGAQLDALRAMVAILPRMEGLLQAERIHPFLIYLALCDMMGSLSWMGGQPVPPSPPPYHHNDCLPAFVTIVQFLLRMMERIRESYRTLRFKRSGDNAYSLLVSPEMLAPGTLVVGVRAAPGASPAETTEWLRKALIGSRSMMKTIGSRRVRGAPRQRIETADELKLLPPAGMVLFRVTVDPAFVLADQILELIGPADSSEPQEILLFTADTAVEKPPAPKPPKPAAASEAAPAPKPK</sequence>
<organism evidence="2 3">
    <name type="scientific">Magnetospirillum sulfuroxidans</name>
    <dbReference type="NCBI Taxonomy" id="611300"/>
    <lineage>
        <taxon>Bacteria</taxon>
        <taxon>Pseudomonadati</taxon>
        <taxon>Pseudomonadota</taxon>
        <taxon>Alphaproteobacteria</taxon>
        <taxon>Rhodospirillales</taxon>
        <taxon>Rhodospirillaceae</taxon>
        <taxon>Magnetospirillum</taxon>
    </lineage>
</organism>
<dbReference type="NCBIfam" id="TIGR03353">
    <property type="entry name" value="VI_chp_4"/>
    <property type="match status" value="1"/>
</dbReference>
<keyword evidence="3" id="KW-1185">Reference proteome</keyword>
<accession>A0ABS5IC44</accession>
<dbReference type="Proteomes" id="UP000680714">
    <property type="component" value="Unassembled WGS sequence"/>
</dbReference>
<feature type="region of interest" description="Disordered" evidence="1">
    <location>
        <begin position="439"/>
        <end position="472"/>
    </location>
</feature>
<proteinExistence type="predicted"/>
<evidence type="ECO:0000313" key="3">
    <source>
        <dbReference type="Proteomes" id="UP000680714"/>
    </source>
</evidence>